<accession>A0A9D1LIF5</accession>
<gene>
    <name evidence="3" type="ORF">IAB68_01310</name>
</gene>
<proteinExistence type="predicted"/>
<dbReference type="CDD" id="cd14852">
    <property type="entry name" value="LD-carboxypeptidase"/>
    <property type="match status" value="1"/>
</dbReference>
<comment type="caution">
    <text evidence="3">The sequence shown here is derived from an EMBL/GenBank/DDBJ whole genome shotgun (WGS) entry which is preliminary data.</text>
</comment>
<dbReference type="InterPro" id="IPR058193">
    <property type="entry name" value="VanY/YodJ_core_dom"/>
</dbReference>
<dbReference type="Gene3D" id="3.30.1380.10">
    <property type="match status" value="1"/>
</dbReference>
<dbReference type="PANTHER" id="PTHR34385:SF1">
    <property type="entry name" value="PEPTIDOGLYCAN L-ALANYL-D-GLUTAMATE ENDOPEPTIDASE CWLK"/>
    <property type="match status" value="1"/>
</dbReference>
<protein>
    <submittedName>
        <fullName evidence="3">M15 family metallopeptidase</fullName>
    </submittedName>
</protein>
<feature type="transmembrane region" description="Helical" evidence="1">
    <location>
        <begin position="13"/>
        <end position="34"/>
    </location>
</feature>
<evidence type="ECO:0000259" key="2">
    <source>
        <dbReference type="Pfam" id="PF02557"/>
    </source>
</evidence>
<keyword evidence="1" id="KW-0472">Membrane</keyword>
<dbReference type="SUPFAM" id="SSF55166">
    <property type="entry name" value="Hedgehog/DD-peptidase"/>
    <property type="match status" value="1"/>
</dbReference>
<feature type="domain" description="D-alanyl-D-alanine carboxypeptidase-like core" evidence="2">
    <location>
        <begin position="173"/>
        <end position="298"/>
    </location>
</feature>
<dbReference type="Pfam" id="PF02557">
    <property type="entry name" value="VanY"/>
    <property type="match status" value="1"/>
</dbReference>
<reference evidence="3" key="1">
    <citation type="submission" date="2020-10" db="EMBL/GenBank/DDBJ databases">
        <authorList>
            <person name="Gilroy R."/>
        </authorList>
    </citation>
    <scope>NUCLEOTIDE SEQUENCE</scope>
    <source>
        <strain evidence="3">CHK193-30670</strain>
    </source>
</reference>
<dbReference type="Proteomes" id="UP000824074">
    <property type="component" value="Unassembled WGS sequence"/>
</dbReference>
<evidence type="ECO:0000256" key="1">
    <source>
        <dbReference type="SAM" id="Phobius"/>
    </source>
</evidence>
<dbReference type="AlphaFoldDB" id="A0A9D1LIF5"/>
<dbReference type="InterPro" id="IPR003709">
    <property type="entry name" value="VanY-like_core_dom"/>
</dbReference>
<dbReference type="InterPro" id="IPR052179">
    <property type="entry name" value="DD-CPase-like"/>
</dbReference>
<dbReference type="GO" id="GO:0008233">
    <property type="term" value="F:peptidase activity"/>
    <property type="evidence" value="ECO:0007669"/>
    <property type="project" value="InterPro"/>
</dbReference>
<dbReference type="GO" id="GO:0006508">
    <property type="term" value="P:proteolysis"/>
    <property type="evidence" value="ECO:0007669"/>
    <property type="project" value="InterPro"/>
</dbReference>
<dbReference type="InterPro" id="IPR009045">
    <property type="entry name" value="Zn_M74/Hedgehog-like"/>
</dbReference>
<evidence type="ECO:0000313" key="4">
    <source>
        <dbReference type="Proteomes" id="UP000824074"/>
    </source>
</evidence>
<reference evidence="3" key="2">
    <citation type="journal article" date="2021" name="PeerJ">
        <title>Extensive microbial diversity within the chicken gut microbiome revealed by metagenomics and culture.</title>
        <authorList>
            <person name="Gilroy R."/>
            <person name="Ravi A."/>
            <person name="Getino M."/>
            <person name="Pursley I."/>
            <person name="Horton D.L."/>
            <person name="Alikhan N.F."/>
            <person name="Baker D."/>
            <person name="Gharbi K."/>
            <person name="Hall N."/>
            <person name="Watson M."/>
            <person name="Adriaenssens E.M."/>
            <person name="Foster-Nyarko E."/>
            <person name="Jarju S."/>
            <person name="Secka A."/>
            <person name="Antonio M."/>
            <person name="Oren A."/>
            <person name="Chaudhuri R.R."/>
            <person name="La Ragione R."/>
            <person name="Hildebrand F."/>
            <person name="Pallen M.J."/>
        </authorList>
    </citation>
    <scope>NUCLEOTIDE SEQUENCE</scope>
    <source>
        <strain evidence="3">CHK193-30670</strain>
    </source>
</reference>
<keyword evidence="1" id="KW-1133">Transmembrane helix</keyword>
<organism evidence="3 4">
    <name type="scientific">Candidatus Aphodocola excrementigallinarum</name>
    <dbReference type="NCBI Taxonomy" id="2840670"/>
    <lineage>
        <taxon>Bacteria</taxon>
        <taxon>Bacillati</taxon>
        <taxon>Bacillota</taxon>
        <taxon>Bacilli</taxon>
        <taxon>Candidatus Aphodocola</taxon>
    </lineage>
</organism>
<keyword evidence="1" id="KW-0812">Transmembrane</keyword>
<sequence length="325" mass="38473">MSQNKKRLKLKKWVYYVIFVIILIIVIVIGVNLYKEYKYRQSNEYKLLQLGYTDNEVDILLEKLSNNTVKDLLTKDKDDDVVSFAKEKYYIDKNLNEYLAYYDENKNTNTKDVVAIINVNADHDWYDEELETDTSKNELMIVNKFYALTKDYAPENLVTIPLDYSYGNEGDNKLIDYAYEHFLDLWNAAYDEGYHLMVTSSYRDYESQEEVYNYRKETYGQRAADETAARPGHSEHQTGLVVDMTSTTEASANEFKNSDAYKWLKENAYKYGFIERYPEDKEYLTGYSAESWHWRYVGVDAATTMHKNDITYDEYYAFYIENQGK</sequence>
<dbReference type="PANTHER" id="PTHR34385">
    <property type="entry name" value="D-ALANYL-D-ALANINE CARBOXYPEPTIDASE"/>
    <property type="match status" value="1"/>
</dbReference>
<dbReference type="EMBL" id="DVMT01000015">
    <property type="protein sequence ID" value="HIU39926.1"/>
    <property type="molecule type" value="Genomic_DNA"/>
</dbReference>
<name>A0A9D1LIF5_9FIRM</name>
<evidence type="ECO:0000313" key="3">
    <source>
        <dbReference type="EMBL" id="HIU39926.1"/>
    </source>
</evidence>